<dbReference type="EMBL" id="JANBUM010000388">
    <property type="protein sequence ID" value="KAJ2777816.1"/>
    <property type="molecule type" value="Genomic_DNA"/>
</dbReference>
<dbReference type="InterPro" id="IPR027417">
    <property type="entry name" value="P-loop_NTPase"/>
</dbReference>
<evidence type="ECO:0000256" key="1">
    <source>
        <dbReference type="ARBA" id="ARBA00006116"/>
    </source>
</evidence>
<evidence type="ECO:0000313" key="8">
    <source>
        <dbReference type="Proteomes" id="UP001140172"/>
    </source>
</evidence>
<dbReference type="OrthoDB" id="446168at2759"/>
<protein>
    <submittedName>
        <fullName evidence="7">DNA replication factor C complex subunit Rfc1</fullName>
    </submittedName>
</protein>
<dbReference type="InterPro" id="IPR008921">
    <property type="entry name" value="DNA_pol3_clamp-load_cplx_C"/>
</dbReference>
<dbReference type="Gene3D" id="1.20.272.10">
    <property type="match status" value="1"/>
</dbReference>
<accession>A0A9W8H7I8</accession>
<dbReference type="CDD" id="cd18140">
    <property type="entry name" value="HLD_clamp_RFC"/>
    <property type="match status" value="1"/>
</dbReference>
<dbReference type="Gene3D" id="3.40.50.300">
    <property type="entry name" value="P-loop containing nucleotide triphosphate hydrolases"/>
    <property type="match status" value="1"/>
</dbReference>
<dbReference type="FunFam" id="1.10.8.60:FF:000021">
    <property type="entry name" value="Replication factor C subunit 1"/>
    <property type="match status" value="1"/>
</dbReference>
<gene>
    <name evidence="7" type="primary">rfc1</name>
    <name evidence="7" type="ORF">GGI15_004390</name>
</gene>
<feature type="domain" description="DNA replication factor RFC1 C-terminal" evidence="6">
    <location>
        <begin position="194"/>
        <end position="345"/>
    </location>
</feature>
<evidence type="ECO:0000256" key="2">
    <source>
        <dbReference type="ARBA" id="ARBA00022705"/>
    </source>
</evidence>
<dbReference type="GO" id="GO:0003677">
    <property type="term" value="F:DNA binding"/>
    <property type="evidence" value="ECO:0007669"/>
    <property type="project" value="InterPro"/>
</dbReference>
<sequence length="442" mass="48740">MDEVDGMSGGDRGGSAELIQLIKRSRVPIICICNDRMSPKVRSLANHCEDLRFRRPTEQQMRARLNTIAFREGLSIEPNAIGQLVKSTHNDIRQVINLMSSYSLNKGSMNYLESKAFSTLNRKEVAIGPFDVIGKYMNGMENASMSFADKLDLYYNDFSITPLFVQENYIDNKPGAASNTGESLECLSKAADLIAEADIVENKLRGSQQWGLMPLHAALSCVGPAYHARGSHNGMYRFPLWLGQNSKGSKLSRYLKDVQSHMRLRVSADKTEIRKSYIPAMVPELIKPLTDQGASGIPDVIAVMDHYYLSKDHWDAMMELHLDGEQMVKRIPTAVKSAFTREYKKVSHPVAFSGHAAGASAKAVQAASSASLRPDTEDYIDDDDGDGLVDDDDDDDSSQSGDALENDDMIATKKPKPSAKPKAKAKRGTADAASTPRKRKKT</sequence>
<dbReference type="AlphaFoldDB" id="A0A9W8H7I8"/>
<keyword evidence="4" id="KW-0067">ATP-binding</keyword>
<dbReference type="PANTHER" id="PTHR23389">
    <property type="entry name" value="CHROMOSOME TRANSMISSION FIDELITY FACTOR 18"/>
    <property type="match status" value="1"/>
</dbReference>
<dbReference type="SUPFAM" id="SSF52540">
    <property type="entry name" value="P-loop containing nucleoside triphosphate hydrolases"/>
    <property type="match status" value="1"/>
</dbReference>
<dbReference type="GO" id="GO:0006271">
    <property type="term" value="P:DNA strand elongation involved in DNA replication"/>
    <property type="evidence" value="ECO:0007669"/>
    <property type="project" value="UniProtKB-ARBA"/>
</dbReference>
<organism evidence="7 8">
    <name type="scientific">Coemansia interrupta</name>
    <dbReference type="NCBI Taxonomy" id="1126814"/>
    <lineage>
        <taxon>Eukaryota</taxon>
        <taxon>Fungi</taxon>
        <taxon>Fungi incertae sedis</taxon>
        <taxon>Zoopagomycota</taxon>
        <taxon>Kickxellomycotina</taxon>
        <taxon>Kickxellomycetes</taxon>
        <taxon>Kickxellales</taxon>
        <taxon>Kickxellaceae</taxon>
        <taxon>Coemansia</taxon>
    </lineage>
</organism>
<dbReference type="InterPro" id="IPR047854">
    <property type="entry name" value="RFC_lid"/>
</dbReference>
<dbReference type="GO" id="GO:0005634">
    <property type="term" value="C:nucleus"/>
    <property type="evidence" value="ECO:0007669"/>
    <property type="project" value="TreeGrafter"/>
</dbReference>
<dbReference type="GO" id="GO:0005524">
    <property type="term" value="F:ATP binding"/>
    <property type="evidence" value="ECO:0007669"/>
    <property type="project" value="UniProtKB-KW"/>
</dbReference>
<feature type="region of interest" description="Disordered" evidence="5">
    <location>
        <begin position="367"/>
        <end position="442"/>
    </location>
</feature>
<reference evidence="7" key="1">
    <citation type="submission" date="2022-07" db="EMBL/GenBank/DDBJ databases">
        <title>Phylogenomic reconstructions and comparative analyses of Kickxellomycotina fungi.</title>
        <authorList>
            <person name="Reynolds N.K."/>
            <person name="Stajich J.E."/>
            <person name="Barry K."/>
            <person name="Grigoriev I.V."/>
            <person name="Crous P."/>
            <person name="Smith M.E."/>
        </authorList>
    </citation>
    <scope>NUCLEOTIDE SEQUENCE</scope>
    <source>
        <strain evidence="7">BCRC 34489</strain>
    </source>
</reference>
<name>A0A9W8H7I8_9FUNG</name>
<dbReference type="Proteomes" id="UP001140172">
    <property type="component" value="Unassembled WGS sequence"/>
</dbReference>
<dbReference type="Pfam" id="PF08519">
    <property type="entry name" value="RFC1"/>
    <property type="match status" value="1"/>
</dbReference>
<dbReference type="Gene3D" id="1.10.8.60">
    <property type="match status" value="1"/>
</dbReference>
<dbReference type="GO" id="GO:0003689">
    <property type="term" value="F:DNA clamp loader activity"/>
    <property type="evidence" value="ECO:0007669"/>
    <property type="project" value="InterPro"/>
</dbReference>
<evidence type="ECO:0000256" key="5">
    <source>
        <dbReference type="SAM" id="MobiDB-lite"/>
    </source>
</evidence>
<dbReference type="SUPFAM" id="SSF48019">
    <property type="entry name" value="post-AAA+ oligomerization domain-like"/>
    <property type="match status" value="1"/>
</dbReference>
<feature type="compositionally biased region" description="Acidic residues" evidence="5">
    <location>
        <begin position="377"/>
        <end position="397"/>
    </location>
</feature>
<dbReference type="Pfam" id="PF25361">
    <property type="entry name" value="AAA_lid_RFC1"/>
    <property type="match status" value="1"/>
</dbReference>
<evidence type="ECO:0000313" key="7">
    <source>
        <dbReference type="EMBL" id="KAJ2777816.1"/>
    </source>
</evidence>
<comment type="similarity">
    <text evidence="1">Belongs to the activator 1 large subunit family.</text>
</comment>
<keyword evidence="8" id="KW-1185">Reference proteome</keyword>
<evidence type="ECO:0000256" key="3">
    <source>
        <dbReference type="ARBA" id="ARBA00022741"/>
    </source>
</evidence>
<dbReference type="InterPro" id="IPR013725">
    <property type="entry name" value="DNA_replication_fac_RFC1_C"/>
</dbReference>
<keyword evidence="3" id="KW-0547">Nucleotide-binding</keyword>
<evidence type="ECO:0000259" key="6">
    <source>
        <dbReference type="Pfam" id="PF08519"/>
    </source>
</evidence>
<dbReference type="PANTHER" id="PTHR23389:SF6">
    <property type="entry name" value="REPLICATION FACTOR C SUBUNIT 1"/>
    <property type="match status" value="1"/>
</dbReference>
<proteinExistence type="inferred from homology"/>
<keyword evidence="2" id="KW-0235">DNA replication</keyword>
<comment type="caution">
    <text evidence="7">The sequence shown here is derived from an EMBL/GenBank/DDBJ whole genome shotgun (WGS) entry which is preliminary data.</text>
</comment>
<evidence type="ECO:0000256" key="4">
    <source>
        <dbReference type="ARBA" id="ARBA00022840"/>
    </source>
</evidence>
<dbReference type="GO" id="GO:0005663">
    <property type="term" value="C:DNA replication factor C complex"/>
    <property type="evidence" value="ECO:0007669"/>
    <property type="project" value="InterPro"/>
</dbReference>
<feature type="compositionally biased region" description="Basic residues" evidence="5">
    <location>
        <begin position="413"/>
        <end position="427"/>
    </location>
</feature>
<dbReference type="FunFam" id="1.20.272.10:FF:000005">
    <property type="entry name" value="Replication factor C subunit 1"/>
    <property type="match status" value="1"/>
</dbReference>